<feature type="domain" description="Anti-sigma K factor RskA C-terminal" evidence="3">
    <location>
        <begin position="147"/>
        <end position="278"/>
    </location>
</feature>
<evidence type="ECO:0000313" key="5">
    <source>
        <dbReference type="Proteomes" id="UP001321475"/>
    </source>
</evidence>
<evidence type="ECO:0000313" key="4">
    <source>
        <dbReference type="EMBL" id="BDZ41652.1"/>
    </source>
</evidence>
<reference evidence="5" key="1">
    <citation type="journal article" date="2019" name="Int. J. Syst. Evol. Microbiol.">
        <title>The Global Catalogue of Microorganisms (GCM) 10K type strain sequencing project: providing services to taxonomists for standard genome sequencing and annotation.</title>
        <authorList>
            <consortium name="The Broad Institute Genomics Platform"/>
            <consortium name="The Broad Institute Genome Sequencing Center for Infectious Disease"/>
            <person name="Wu L."/>
            <person name="Ma J."/>
        </authorList>
    </citation>
    <scope>NUCLEOTIDE SEQUENCE [LARGE SCALE GENOMIC DNA]</scope>
    <source>
        <strain evidence="5">NBRC 108565</strain>
    </source>
</reference>
<keyword evidence="2" id="KW-0812">Transmembrane</keyword>
<dbReference type="RefSeq" id="WP_286218760.1">
    <property type="nucleotide sequence ID" value="NZ_AP027729.1"/>
</dbReference>
<evidence type="ECO:0000256" key="2">
    <source>
        <dbReference type="SAM" id="Phobius"/>
    </source>
</evidence>
<dbReference type="EMBL" id="AP027729">
    <property type="protein sequence ID" value="BDZ41652.1"/>
    <property type="molecule type" value="Genomic_DNA"/>
</dbReference>
<dbReference type="InterPro" id="IPR018764">
    <property type="entry name" value="RskA_C"/>
</dbReference>
<keyword evidence="5" id="KW-1185">Reference proteome</keyword>
<dbReference type="Pfam" id="PF10099">
    <property type="entry name" value="RskA_C"/>
    <property type="match status" value="1"/>
</dbReference>
<accession>A0ABM8G0S6</accession>
<proteinExistence type="predicted"/>
<keyword evidence="2" id="KW-1133">Transmembrane helix</keyword>
<organism evidence="4 5">
    <name type="scientific">Paraoerskovia sediminicola</name>
    <dbReference type="NCBI Taxonomy" id="1138587"/>
    <lineage>
        <taxon>Bacteria</taxon>
        <taxon>Bacillati</taxon>
        <taxon>Actinomycetota</taxon>
        <taxon>Actinomycetes</taxon>
        <taxon>Micrococcales</taxon>
        <taxon>Cellulomonadaceae</taxon>
        <taxon>Paraoerskovia</taxon>
    </lineage>
</organism>
<dbReference type="Proteomes" id="UP001321475">
    <property type="component" value="Chromosome"/>
</dbReference>
<sequence>MVHHVDPEVLALLALGEQPDDVASIDERDHLDVCAPCRDEVASLAAVAATGREVTPDDAPRAPSSDVWAGIHRELGLSDDVRELGDLGRPADWATSAPTVAPMFGVPARPHEPRGQDAPQPADPGTIDLAARRERRAAGRRRFSGGLVAAAASVALVAGVAGGVLWAGRDGGVSGSETMLAVATLDALPAWDGSSGQAYVQEASDGTRQVVVQMEAPSSDEGFHEVWLIKDDLSGLVSLGVLDGSEGTFPVPDGLDLDQYSLVDVSEEGFDGDPAHSGDSIVRGGLTPA</sequence>
<feature type="transmembrane region" description="Helical" evidence="2">
    <location>
        <begin position="143"/>
        <end position="167"/>
    </location>
</feature>
<feature type="region of interest" description="Disordered" evidence="1">
    <location>
        <begin position="268"/>
        <end position="289"/>
    </location>
</feature>
<evidence type="ECO:0000256" key="1">
    <source>
        <dbReference type="SAM" id="MobiDB-lite"/>
    </source>
</evidence>
<protein>
    <recommendedName>
        <fullName evidence="3">Anti-sigma K factor RskA C-terminal domain-containing protein</fullName>
    </recommendedName>
</protein>
<keyword evidence="2" id="KW-0472">Membrane</keyword>
<gene>
    <name evidence="4" type="ORF">GCM10025865_09510</name>
</gene>
<name>A0ABM8G0S6_9CELL</name>
<evidence type="ECO:0000259" key="3">
    <source>
        <dbReference type="Pfam" id="PF10099"/>
    </source>
</evidence>